<name>A0ACA9L9N0_9GLOM</name>
<sequence length="291" mass="33561">MKSPKSYAKIACISCAKSKRRCEAVLSYQSCKRCVKEHLQCIYPDSIKKRGPKLKQNSLESITQLRDEGDFNSQVSELNKESITENYMVCDVQLLEKIKPDLSDRCANCYEQKKGCKHSGIPGKFRCERCRKRKTACLIQCIECYKKNSEKKEKVPRCNNCKVIMEDPPLDYNFIREDDKIYLKFSDNAKIEITQEKFKDLLKLQITGSNFSLNSSFLDDVNYQSSFVDGSSYSYPPSFSNVLNEPRFYSNPNYYAFNNTSQPFDILPPFSESLSAESDYNECIGLFNPEL</sequence>
<evidence type="ECO:0000313" key="2">
    <source>
        <dbReference type="Proteomes" id="UP000789860"/>
    </source>
</evidence>
<protein>
    <submittedName>
        <fullName evidence="1">6519_t:CDS:1</fullName>
    </submittedName>
</protein>
<proteinExistence type="predicted"/>
<comment type="caution">
    <text evidence="1">The sequence shown here is derived from an EMBL/GenBank/DDBJ whole genome shotgun (WGS) entry which is preliminary data.</text>
</comment>
<accession>A0ACA9L9N0</accession>
<dbReference type="Proteomes" id="UP000789860">
    <property type="component" value="Unassembled WGS sequence"/>
</dbReference>
<evidence type="ECO:0000313" key="1">
    <source>
        <dbReference type="EMBL" id="CAG8516499.1"/>
    </source>
</evidence>
<organism evidence="1 2">
    <name type="scientific">Scutellospora calospora</name>
    <dbReference type="NCBI Taxonomy" id="85575"/>
    <lineage>
        <taxon>Eukaryota</taxon>
        <taxon>Fungi</taxon>
        <taxon>Fungi incertae sedis</taxon>
        <taxon>Mucoromycota</taxon>
        <taxon>Glomeromycotina</taxon>
        <taxon>Glomeromycetes</taxon>
        <taxon>Diversisporales</taxon>
        <taxon>Gigasporaceae</taxon>
        <taxon>Scutellospora</taxon>
    </lineage>
</organism>
<dbReference type="EMBL" id="CAJVPM010004719">
    <property type="protein sequence ID" value="CAG8516499.1"/>
    <property type="molecule type" value="Genomic_DNA"/>
</dbReference>
<reference evidence="1" key="1">
    <citation type="submission" date="2021-06" db="EMBL/GenBank/DDBJ databases">
        <authorList>
            <person name="Kallberg Y."/>
            <person name="Tangrot J."/>
            <person name="Rosling A."/>
        </authorList>
    </citation>
    <scope>NUCLEOTIDE SEQUENCE</scope>
    <source>
        <strain evidence="1">AU212A</strain>
    </source>
</reference>
<keyword evidence="2" id="KW-1185">Reference proteome</keyword>
<gene>
    <name evidence="1" type="ORF">SCALOS_LOCUS3886</name>
</gene>